<evidence type="ECO:0000256" key="4">
    <source>
        <dbReference type="ARBA" id="ARBA00022603"/>
    </source>
</evidence>
<evidence type="ECO:0000313" key="14">
    <source>
        <dbReference type="Proteomes" id="UP000501926"/>
    </source>
</evidence>
<dbReference type="REBASE" id="394376">
    <property type="entry name" value="M.KstCSTR1ORF8570P"/>
</dbReference>
<dbReference type="Gene3D" id="1.20.1260.30">
    <property type="match status" value="1"/>
</dbReference>
<keyword evidence="6" id="KW-0949">S-adenosyl-L-methionine</keyword>
<dbReference type="Pfam" id="PF12161">
    <property type="entry name" value="HsdM_N"/>
    <property type="match status" value="1"/>
</dbReference>
<evidence type="ECO:0000256" key="2">
    <source>
        <dbReference type="ARBA" id="ARBA00010923"/>
    </source>
</evidence>
<dbReference type="InterPro" id="IPR002052">
    <property type="entry name" value="DNA_methylase_N6_adenine_CS"/>
</dbReference>
<dbReference type="InterPro" id="IPR000055">
    <property type="entry name" value="Restrct_endonuc_typeI_TRD"/>
</dbReference>
<comment type="catalytic activity">
    <reaction evidence="9">
        <text>a 2'-deoxyadenosine in DNA + S-adenosyl-L-methionine = an N(6)-methyl-2'-deoxyadenosine in DNA + S-adenosyl-L-homocysteine + H(+)</text>
        <dbReference type="Rhea" id="RHEA:15197"/>
        <dbReference type="Rhea" id="RHEA-COMP:12418"/>
        <dbReference type="Rhea" id="RHEA-COMP:12419"/>
        <dbReference type="ChEBI" id="CHEBI:15378"/>
        <dbReference type="ChEBI" id="CHEBI:57856"/>
        <dbReference type="ChEBI" id="CHEBI:59789"/>
        <dbReference type="ChEBI" id="CHEBI:90615"/>
        <dbReference type="ChEBI" id="CHEBI:90616"/>
        <dbReference type="EC" id="2.1.1.72"/>
    </reaction>
</comment>
<dbReference type="AlphaFoldDB" id="A0A6G7GL09"/>
<accession>A0A6G7GL09</accession>
<dbReference type="Gene3D" id="3.40.50.150">
    <property type="entry name" value="Vaccinia Virus protein VP39"/>
    <property type="match status" value="1"/>
</dbReference>
<dbReference type="GO" id="GO:0032259">
    <property type="term" value="P:methylation"/>
    <property type="evidence" value="ECO:0007669"/>
    <property type="project" value="UniProtKB-KW"/>
</dbReference>
<evidence type="ECO:0000256" key="5">
    <source>
        <dbReference type="ARBA" id="ARBA00022679"/>
    </source>
</evidence>
<evidence type="ECO:0000256" key="7">
    <source>
        <dbReference type="ARBA" id="ARBA00022747"/>
    </source>
</evidence>
<evidence type="ECO:0000256" key="8">
    <source>
        <dbReference type="ARBA" id="ARBA00023125"/>
    </source>
</evidence>
<evidence type="ECO:0000256" key="6">
    <source>
        <dbReference type="ARBA" id="ARBA00022691"/>
    </source>
</evidence>
<protein>
    <recommendedName>
        <fullName evidence="3">site-specific DNA-methyltransferase (adenine-specific)</fullName>
        <ecNumber evidence="3">2.1.1.72</ecNumber>
    </recommendedName>
</protein>
<dbReference type="Pfam" id="PF01420">
    <property type="entry name" value="Methylase_S"/>
    <property type="match status" value="1"/>
</dbReference>
<dbReference type="GO" id="GO:0008170">
    <property type="term" value="F:N-methyltransferase activity"/>
    <property type="evidence" value="ECO:0007669"/>
    <property type="project" value="InterPro"/>
</dbReference>
<dbReference type="Gene3D" id="1.10.287.1120">
    <property type="entry name" value="Bipartite methylase S protein"/>
    <property type="match status" value="1"/>
</dbReference>
<dbReference type="Gene3D" id="3.90.220.20">
    <property type="entry name" value="DNA methylase specificity domains"/>
    <property type="match status" value="1"/>
</dbReference>
<gene>
    <name evidence="13" type="ORF">KsCSTR_08570</name>
</gene>
<evidence type="ECO:0000256" key="3">
    <source>
        <dbReference type="ARBA" id="ARBA00011900"/>
    </source>
</evidence>
<dbReference type="InterPro" id="IPR003356">
    <property type="entry name" value="DNA_methylase_A-5"/>
</dbReference>
<keyword evidence="5 13" id="KW-0808">Transferase</keyword>
<evidence type="ECO:0000256" key="1">
    <source>
        <dbReference type="ARBA" id="ARBA00006594"/>
    </source>
</evidence>
<dbReference type="PANTHER" id="PTHR42998">
    <property type="entry name" value="TYPE I RESTRICTION ENZYME HINDVIIP M PROTEIN-RELATED"/>
    <property type="match status" value="1"/>
</dbReference>
<dbReference type="PANTHER" id="PTHR42998:SF1">
    <property type="entry name" value="TYPE I RESTRICTION ENZYME HINDI METHYLASE SUBUNIT"/>
    <property type="match status" value="1"/>
</dbReference>
<name>A0A6G7GL09_KUEST</name>
<comment type="similarity">
    <text evidence="1">Belongs to the N(4)/N(6)-methyltransferase family.</text>
</comment>
<feature type="domain" description="N6 adenine-specific DNA methyltransferase N-terminal" evidence="12">
    <location>
        <begin position="15"/>
        <end position="141"/>
    </location>
</feature>
<keyword evidence="8" id="KW-0238">DNA-binding</keyword>
<dbReference type="SUPFAM" id="SSF116734">
    <property type="entry name" value="DNA methylase specificity domain"/>
    <property type="match status" value="1"/>
</dbReference>
<evidence type="ECO:0000256" key="9">
    <source>
        <dbReference type="ARBA" id="ARBA00047942"/>
    </source>
</evidence>
<dbReference type="PRINTS" id="PR00507">
    <property type="entry name" value="N12N6MTFRASE"/>
</dbReference>
<keyword evidence="7" id="KW-0680">Restriction system</keyword>
<dbReference type="GO" id="GO:0009007">
    <property type="term" value="F:site-specific DNA-methyltransferase (adenine-specific) activity"/>
    <property type="evidence" value="ECO:0007669"/>
    <property type="project" value="UniProtKB-EC"/>
</dbReference>
<feature type="domain" description="DNA methylase adenine-specific" evidence="11">
    <location>
        <begin position="155"/>
        <end position="474"/>
    </location>
</feature>
<dbReference type="GO" id="GO:0009307">
    <property type="term" value="P:DNA restriction-modification system"/>
    <property type="evidence" value="ECO:0007669"/>
    <property type="project" value="UniProtKB-KW"/>
</dbReference>
<evidence type="ECO:0000259" key="11">
    <source>
        <dbReference type="Pfam" id="PF02384"/>
    </source>
</evidence>
<dbReference type="InterPro" id="IPR052916">
    <property type="entry name" value="Type-I_RE_MTase_Subunit"/>
</dbReference>
<dbReference type="GO" id="GO:0003677">
    <property type="term" value="F:DNA binding"/>
    <property type="evidence" value="ECO:0007669"/>
    <property type="project" value="UniProtKB-KW"/>
</dbReference>
<dbReference type="RefSeq" id="WP_164994516.1">
    <property type="nucleotide sequence ID" value="NZ_CP049055.1"/>
</dbReference>
<organism evidence="13 14">
    <name type="scientific">Kuenenia stuttgartiensis</name>
    <dbReference type="NCBI Taxonomy" id="174633"/>
    <lineage>
        <taxon>Bacteria</taxon>
        <taxon>Pseudomonadati</taxon>
        <taxon>Planctomycetota</taxon>
        <taxon>Candidatus Brocadiia</taxon>
        <taxon>Candidatus Brocadiales</taxon>
        <taxon>Candidatus Brocadiaceae</taxon>
        <taxon>Candidatus Kuenenia</taxon>
    </lineage>
</organism>
<dbReference type="InterPro" id="IPR044946">
    <property type="entry name" value="Restrct_endonuc_typeI_TRD_sf"/>
</dbReference>
<dbReference type="PROSITE" id="PS00092">
    <property type="entry name" value="N6_MTASE"/>
    <property type="match status" value="1"/>
</dbReference>
<dbReference type="InterPro" id="IPR022749">
    <property type="entry name" value="D12N6_MeTrfase_N"/>
</dbReference>
<evidence type="ECO:0000259" key="10">
    <source>
        <dbReference type="Pfam" id="PF01420"/>
    </source>
</evidence>
<dbReference type="SUPFAM" id="SSF53335">
    <property type="entry name" value="S-adenosyl-L-methionine-dependent methyltransferases"/>
    <property type="match status" value="1"/>
</dbReference>
<reference evidence="13 14" key="1">
    <citation type="submission" date="2020-02" db="EMBL/GenBank/DDBJ databases">
        <title>Newly sequenced genome of strain CSTR1 showed variability in Candidatus Kuenenia stuttgartiensis genomes.</title>
        <authorList>
            <person name="Ding C."/>
            <person name="Adrian L."/>
        </authorList>
    </citation>
    <scope>NUCLEOTIDE SEQUENCE [LARGE SCALE GENOMIC DNA]</scope>
    <source>
        <strain evidence="13 14">CSTR1</strain>
    </source>
</reference>
<comment type="similarity">
    <text evidence="2">Belongs to the type-I restriction system S methylase family.</text>
</comment>
<dbReference type="EC" id="2.1.1.72" evidence="3"/>
<dbReference type="Proteomes" id="UP000501926">
    <property type="component" value="Chromosome"/>
</dbReference>
<feature type="domain" description="Type I restriction modification DNA specificity" evidence="10">
    <location>
        <begin position="569"/>
        <end position="715"/>
    </location>
</feature>
<dbReference type="InterPro" id="IPR029063">
    <property type="entry name" value="SAM-dependent_MTases_sf"/>
</dbReference>
<dbReference type="Pfam" id="PF02384">
    <property type="entry name" value="N6_Mtase"/>
    <property type="match status" value="1"/>
</dbReference>
<sequence>MAKNNNNKIEQFEITLFKAADKLRKNMDAAEYKHIVLGLIFLKYISDSFEELYAKIKDGKGDFSGANPEDPDEYRAENVFFVPQIARWSYLHSRAKLPSIGKDIDDAMEAIEKENPTLKGILPKVYARPNLDKAALGGLIDLIGNIALGNEAAKSKDLLGRVYEYFLGEFANAEGKKGGQFYTPKSIVRIMVEMIEPYKGRVFDPACGSGGMFIMSEKFVESHKGNIDDISIYGQESNQTTYRLCRMNLAIRGIDGSQVKWNTEGSFLNDLHKDLKADFVLANPPFNDSDWSGQLLQNDPRWQYGTPPASNANYAWLQHMIYHLSPKGVMACVLANTSLTSQSNNEGEIRKSLIENDLVDCIVALPKQLFYNTGISACIWFISRKRTGNGDRKRTGEILLIDGSRLGHMTDRTHRDFTDADISKITNTYHEWRKRDGKYFDEKGFCKTITYELLNKHGFILTPDRYIETIEKDDDGTSFEDNLKTMNQFLIEQTKIGNELNKEIIKNLERFYPDYSWNKIDFNNSDILEKMARDLFYQWFIDFNFPDTKYKPYKENGGKMVNTDSGEIPVGWRIGQLSEIAKIDWGNTSITKKSYVENGKYLGVSAAGCDGRMEHKEYDFGTVVISAIGEYCGRTYLPLEDFTAIKNTLVVKQLNEPFSYFAYLGLSFWKIERRGAAQPFISKGDTEKMQIVIPPKEIFDAFNKVINPIFQKIRNNNSQIQLFKKFREVNLLKSPK</sequence>
<evidence type="ECO:0000313" key="13">
    <source>
        <dbReference type="EMBL" id="QII10236.1"/>
    </source>
</evidence>
<proteinExistence type="inferred from homology"/>
<dbReference type="InterPro" id="IPR038333">
    <property type="entry name" value="T1MK-like_N_sf"/>
</dbReference>
<keyword evidence="4 13" id="KW-0489">Methyltransferase</keyword>
<evidence type="ECO:0000259" key="12">
    <source>
        <dbReference type="Pfam" id="PF12161"/>
    </source>
</evidence>
<dbReference type="EMBL" id="CP049055">
    <property type="protein sequence ID" value="QII10236.1"/>
    <property type="molecule type" value="Genomic_DNA"/>
</dbReference>